<proteinExistence type="predicted"/>
<organism evidence="1">
    <name type="scientific">Medicago truncatula</name>
    <name type="common">Barrel medic</name>
    <name type="synonym">Medicago tribuloides</name>
    <dbReference type="NCBI Taxonomy" id="3880"/>
    <lineage>
        <taxon>Eukaryota</taxon>
        <taxon>Viridiplantae</taxon>
        <taxon>Streptophyta</taxon>
        <taxon>Embryophyta</taxon>
        <taxon>Tracheophyta</taxon>
        <taxon>Spermatophyta</taxon>
        <taxon>Magnoliopsida</taxon>
        <taxon>eudicotyledons</taxon>
        <taxon>Gunneridae</taxon>
        <taxon>Pentapetalae</taxon>
        <taxon>rosids</taxon>
        <taxon>fabids</taxon>
        <taxon>Fabales</taxon>
        <taxon>Fabaceae</taxon>
        <taxon>Papilionoideae</taxon>
        <taxon>50 kb inversion clade</taxon>
        <taxon>NPAAA clade</taxon>
        <taxon>Hologalegina</taxon>
        <taxon>IRL clade</taxon>
        <taxon>Trifolieae</taxon>
        <taxon>Medicago</taxon>
    </lineage>
</organism>
<reference evidence="1" key="2">
    <citation type="submission" date="2007-03" db="EMBL/GenBank/DDBJ databases">
        <authorList>
            <consortium name="The International Medicago Genome Annotation Group"/>
        </authorList>
    </citation>
    <scope>NUCLEOTIDE SEQUENCE</scope>
</reference>
<dbReference type="ExpressionAtlas" id="A2Q3V0">
    <property type="expression patterns" value="differential"/>
</dbReference>
<reference evidence="1" key="1">
    <citation type="submission" date="2005-01" db="EMBL/GenBank/DDBJ databases">
        <authorList>
            <person name="Town C.D."/>
        </authorList>
    </citation>
    <scope>NUCLEOTIDE SEQUENCE</scope>
</reference>
<dbReference type="AlphaFoldDB" id="A2Q3V0"/>
<name>A2Q3V0_MEDTR</name>
<sequence length="335" mass="37350">MAHHRSVVGLRIVHASGSLPREVKLCVGSSAFIAVHSHPPNCGIWAPFIAASNTFIVLIMLEQPSPYTPVSQGLRSYDPCYVLSSLSQSEDISEATEFHPLVSSSVDVATKHELCIFESNIEIHQISVTLFSKKHCKGIAEIIFEGGVVESKLYKEHGIIISKFNSGKLVEPNSKETFVQIRQPNIETNVLNFVDHSCYFQVNFSSNRDVGNSVKGMLQQLQVTFDANILLNVLEFYGFVTSVKSYSKRVLLSLNGIENETTRLLSKAEYVGVNHGRVMWDVSIFDISVNFPWRNTASECSNMIDVQIHHNESEIPNYVGNGRAYQSFASDQSFI</sequence>
<accession>A2Q3V0</accession>
<evidence type="ECO:0000313" key="1">
    <source>
        <dbReference type="EMBL" id="ABN08300.1"/>
    </source>
</evidence>
<dbReference type="EMBL" id="AC155889">
    <property type="protein sequence ID" value="ABN08300.1"/>
    <property type="molecule type" value="Genomic_DNA"/>
</dbReference>
<gene>
    <name evidence="1" type="ORF">MtrDRAFT_AC155889g29v2</name>
</gene>
<protein>
    <submittedName>
        <fullName evidence="1">Uncharacterized protein</fullName>
    </submittedName>
</protein>